<dbReference type="AlphaFoldDB" id="A0A285TVB2"/>
<name>A0A285TVB2_9PROT</name>
<dbReference type="EMBL" id="OBMM01000006">
    <property type="protein sequence ID" value="SOC28345.1"/>
    <property type="molecule type" value="Genomic_DNA"/>
</dbReference>
<protein>
    <submittedName>
        <fullName evidence="1">Uncharacterized protein</fullName>
    </submittedName>
</protein>
<proteinExistence type="predicted"/>
<accession>A0A285TVB2</accession>
<dbReference type="Proteomes" id="UP000219068">
    <property type="component" value="Unassembled WGS sequence"/>
</dbReference>
<sequence>MAKIIVDLPTPKRLNNKGHASVAVRDHFRGIGF</sequence>
<organism evidence="1 2">
    <name type="scientific">Thalassospira xiamenensis</name>
    <dbReference type="NCBI Taxonomy" id="220697"/>
    <lineage>
        <taxon>Bacteria</taxon>
        <taxon>Pseudomonadati</taxon>
        <taxon>Pseudomonadota</taxon>
        <taxon>Alphaproteobacteria</taxon>
        <taxon>Rhodospirillales</taxon>
        <taxon>Thalassospiraceae</taxon>
        <taxon>Thalassospira</taxon>
    </lineage>
</organism>
<gene>
    <name evidence="1" type="ORF">SAMN05428964_106214</name>
</gene>
<evidence type="ECO:0000313" key="2">
    <source>
        <dbReference type="Proteomes" id="UP000219068"/>
    </source>
</evidence>
<reference evidence="1 2" key="1">
    <citation type="submission" date="2017-08" db="EMBL/GenBank/DDBJ databases">
        <authorList>
            <person name="de Groot N.N."/>
        </authorList>
    </citation>
    <scope>NUCLEOTIDE SEQUENCE [LARGE SCALE GENOMIC DNA]</scope>
    <source>
        <strain evidence="1 2">USBA 78</strain>
    </source>
</reference>
<evidence type="ECO:0000313" key="1">
    <source>
        <dbReference type="EMBL" id="SOC28345.1"/>
    </source>
</evidence>